<evidence type="ECO:0000256" key="3">
    <source>
        <dbReference type="ARBA" id="ARBA00022679"/>
    </source>
</evidence>
<accession>A0A851HUH6</accession>
<dbReference type="InterPro" id="IPR006464">
    <property type="entry name" value="AcTrfase_RimI/Ard1"/>
</dbReference>
<dbReference type="InterPro" id="IPR043690">
    <property type="entry name" value="RimI"/>
</dbReference>
<organism evidence="8 9">
    <name type="scientific">Marinobacter adhaerens</name>
    <dbReference type="NCBI Taxonomy" id="1033846"/>
    <lineage>
        <taxon>Bacteria</taxon>
        <taxon>Pseudomonadati</taxon>
        <taxon>Pseudomonadota</taxon>
        <taxon>Gammaproteobacteria</taxon>
        <taxon>Pseudomonadales</taxon>
        <taxon>Marinobacteraceae</taxon>
        <taxon>Marinobacter</taxon>
    </lineage>
</organism>
<feature type="active site" description="Proton donor" evidence="5">
    <location>
        <position position="129"/>
    </location>
</feature>
<dbReference type="Pfam" id="PF00583">
    <property type="entry name" value="Acetyltransf_1"/>
    <property type="match status" value="1"/>
</dbReference>
<dbReference type="NCBIfam" id="TIGR01575">
    <property type="entry name" value="rimI"/>
    <property type="match status" value="1"/>
</dbReference>
<keyword evidence="8" id="KW-0689">Ribosomal protein</keyword>
<dbReference type="EMBL" id="JABEVQ010000007">
    <property type="protein sequence ID" value="NWN92390.1"/>
    <property type="molecule type" value="Genomic_DNA"/>
</dbReference>
<protein>
    <recommendedName>
        <fullName evidence="5">[Ribosomal protein bS18]-alanine N-acetyltransferase</fullName>
        <ecNumber evidence="5">2.3.1.266</ecNumber>
    </recommendedName>
</protein>
<comment type="similarity">
    <text evidence="1 5">Belongs to the acetyltransferase family. RimI subfamily.</text>
</comment>
<feature type="binding site" evidence="5">
    <location>
        <position position="122"/>
    </location>
    <ligand>
        <name>acetyl-CoA</name>
        <dbReference type="ChEBI" id="CHEBI:57288"/>
    </ligand>
</feature>
<evidence type="ECO:0000259" key="7">
    <source>
        <dbReference type="PROSITE" id="PS51186"/>
    </source>
</evidence>
<gene>
    <name evidence="5 8" type="primary">rimI</name>
    <name evidence="8" type="ORF">HLV39_12905</name>
</gene>
<keyword evidence="8" id="KW-0687">Ribonucleoprotein</keyword>
<feature type="domain" description="N-acetyltransferase" evidence="7">
    <location>
        <begin position="16"/>
        <end position="161"/>
    </location>
</feature>
<evidence type="ECO:0000256" key="2">
    <source>
        <dbReference type="ARBA" id="ARBA00022490"/>
    </source>
</evidence>
<dbReference type="PANTHER" id="PTHR43420:SF51">
    <property type="entry name" value="PEPTIDYL-LYSINE N-ACETYLTRANSFERASE YIAC"/>
    <property type="match status" value="1"/>
</dbReference>
<keyword evidence="4 5" id="KW-0012">Acyltransferase</keyword>
<dbReference type="SUPFAM" id="SSF55729">
    <property type="entry name" value="Acyl-CoA N-acyltransferases (Nat)"/>
    <property type="match status" value="1"/>
</dbReference>
<dbReference type="GO" id="GO:0005840">
    <property type="term" value="C:ribosome"/>
    <property type="evidence" value="ECO:0007669"/>
    <property type="project" value="UniProtKB-KW"/>
</dbReference>
<sequence>MCTQEGSSANLSGTGVALRPLSPDDIPEMLEIERLGHSHPWTEGIFSDCFKPGYLLSGAWFGERLVGYAVVAYMFDEAHLLNICVHPDTRGLGVGRQLLCHVTETARSEDMSEVLLEVRLSNKVASKLYQKEGFEEIGRRPGYYPSASGREDARVMSLLLYP</sequence>
<dbReference type="Gene3D" id="3.40.630.30">
    <property type="match status" value="1"/>
</dbReference>
<dbReference type="Proteomes" id="UP000536442">
    <property type="component" value="Unassembled WGS sequence"/>
</dbReference>
<dbReference type="GO" id="GO:0005737">
    <property type="term" value="C:cytoplasm"/>
    <property type="evidence" value="ECO:0007669"/>
    <property type="project" value="UniProtKB-SubCell"/>
</dbReference>
<proteinExistence type="inferred from homology"/>
<evidence type="ECO:0000313" key="8">
    <source>
        <dbReference type="EMBL" id="NWN92390.1"/>
    </source>
</evidence>
<dbReference type="GO" id="GO:0008999">
    <property type="term" value="F:protein-N-terminal-alanine acetyltransferase activity"/>
    <property type="evidence" value="ECO:0007669"/>
    <property type="project" value="UniProtKB-UniRule"/>
</dbReference>
<evidence type="ECO:0000256" key="5">
    <source>
        <dbReference type="HAMAP-Rule" id="MF_02210"/>
    </source>
</evidence>
<dbReference type="PROSITE" id="PS51186">
    <property type="entry name" value="GNAT"/>
    <property type="match status" value="1"/>
</dbReference>
<dbReference type="HAMAP" id="MF_02210">
    <property type="entry name" value="RimI"/>
    <property type="match status" value="1"/>
</dbReference>
<comment type="catalytic activity">
    <reaction evidence="5">
        <text>N-terminal L-alanyl-[ribosomal protein bS18] + acetyl-CoA = N-terminal N(alpha)-acetyl-L-alanyl-[ribosomal protein bS18] + CoA + H(+)</text>
        <dbReference type="Rhea" id="RHEA:43756"/>
        <dbReference type="Rhea" id="RHEA-COMP:10676"/>
        <dbReference type="Rhea" id="RHEA-COMP:10677"/>
        <dbReference type="ChEBI" id="CHEBI:15378"/>
        <dbReference type="ChEBI" id="CHEBI:57287"/>
        <dbReference type="ChEBI" id="CHEBI:57288"/>
        <dbReference type="ChEBI" id="CHEBI:64718"/>
        <dbReference type="ChEBI" id="CHEBI:83683"/>
        <dbReference type="EC" id="2.3.1.266"/>
    </reaction>
</comment>
<feature type="active site" description="Proton acceptor" evidence="5">
    <location>
        <position position="117"/>
    </location>
</feature>
<dbReference type="PANTHER" id="PTHR43420">
    <property type="entry name" value="ACETYLTRANSFERASE"/>
    <property type="match status" value="1"/>
</dbReference>
<dbReference type="EC" id="2.3.1.266" evidence="5"/>
<evidence type="ECO:0000256" key="1">
    <source>
        <dbReference type="ARBA" id="ARBA00005395"/>
    </source>
</evidence>
<dbReference type="InterPro" id="IPR016181">
    <property type="entry name" value="Acyl_CoA_acyltransferase"/>
</dbReference>
<evidence type="ECO:0000313" key="9">
    <source>
        <dbReference type="Proteomes" id="UP000536442"/>
    </source>
</evidence>
<dbReference type="InterPro" id="IPR000182">
    <property type="entry name" value="GNAT_dom"/>
</dbReference>
<name>A0A851HUH6_9GAMM</name>
<comment type="caution">
    <text evidence="5">Lacks conserved residue(s) required for the propagation of feature annotation.</text>
</comment>
<feature type="region of interest" description="Disordered" evidence="6">
    <location>
        <begin position="1"/>
        <end position="22"/>
    </location>
</feature>
<keyword evidence="2 5" id="KW-0963">Cytoplasm</keyword>
<keyword evidence="3 5" id="KW-0808">Transferase</keyword>
<comment type="caution">
    <text evidence="8">The sequence shown here is derived from an EMBL/GenBank/DDBJ whole genome shotgun (WGS) entry which is preliminary data.</text>
</comment>
<comment type="subcellular location">
    <subcellularLocation>
        <location evidence="5">Cytoplasm</location>
    </subcellularLocation>
</comment>
<dbReference type="AlphaFoldDB" id="A0A851HUH6"/>
<comment type="function">
    <text evidence="5">Acetylates the N-terminal alanine of ribosomal protein bS18.</text>
</comment>
<feature type="compositionally biased region" description="Polar residues" evidence="6">
    <location>
        <begin position="1"/>
        <end position="13"/>
    </location>
</feature>
<dbReference type="CDD" id="cd04301">
    <property type="entry name" value="NAT_SF"/>
    <property type="match status" value="1"/>
</dbReference>
<dbReference type="InterPro" id="IPR050680">
    <property type="entry name" value="YpeA/RimI_acetyltransf"/>
</dbReference>
<evidence type="ECO:0000256" key="4">
    <source>
        <dbReference type="ARBA" id="ARBA00023315"/>
    </source>
</evidence>
<reference evidence="8 9" key="1">
    <citation type="submission" date="2020-03" db="EMBL/GenBank/DDBJ databases">
        <title>Metagenomic, metatranscriptomic, and metabolomic analyses revealed the key microbes and metabolic features during the fermentation of ganjang, Korean traditional soy sauce.</title>
        <authorList>
            <person name="Chun B.H."/>
            <person name="Jeon C.O."/>
        </authorList>
    </citation>
    <scope>NUCLEOTIDE SEQUENCE [LARGE SCALE GENOMIC DNA]</scope>
    <source>
        <strain evidence="8 9">KG14</strain>
    </source>
</reference>
<evidence type="ECO:0000256" key="6">
    <source>
        <dbReference type="SAM" id="MobiDB-lite"/>
    </source>
</evidence>
<keyword evidence="9" id="KW-1185">Reference proteome</keyword>